<feature type="domain" description="Nudix hydrolase" evidence="4">
    <location>
        <begin position="35"/>
        <end position="162"/>
    </location>
</feature>
<evidence type="ECO:0000256" key="2">
    <source>
        <dbReference type="ARBA" id="ARBA00022801"/>
    </source>
</evidence>
<dbReference type="Gene3D" id="3.90.79.10">
    <property type="entry name" value="Nucleoside Triphosphate Pyrophosphohydrolase"/>
    <property type="match status" value="1"/>
</dbReference>
<feature type="compositionally biased region" description="Basic and acidic residues" evidence="3">
    <location>
        <begin position="10"/>
        <end position="21"/>
    </location>
</feature>
<dbReference type="GO" id="GO:0016787">
    <property type="term" value="F:hydrolase activity"/>
    <property type="evidence" value="ECO:0007669"/>
    <property type="project" value="UniProtKB-KW"/>
</dbReference>
<dbReference type="InterPro" id="IPR000086">
    <property type="entry name" value="NUDIX_hydrolase_dom"/>
</dbReference>
<dbReference type="EMBL" id="JBBDGM010000001">
    <property type="protein sequence ID" value="MEJ1086713.1"/>
    <property type="molecule type" value="Genomic_DNA"/>
</dbReference>
<dbReference type="SUPFAM" id="SSF55811">
    <property type="entry name" value="Nudix"/>
    <property type="match status" value="1"/>
</dbReference>
<dbReference type="PROSITE" id="PS00893">
    <property type="entry name" value="NUDIX_BOX"/>
    <property type="match status" value="1"/>
</dbReference>
<evidence type="ECO:0000256" key="1">
    <source>
        <dbReference type="ARBA" id="ARBA00001946"/>
    </source>
</evidence>
<dbReference type="PANTHER" id="PTHR43046">
    <property type="entry name" value="GDP-MANNOSE MANNOSYL HYDROLASE"/>
    <property type="match status" value="1"/>
</dbReference>
<dbReference type="InterPro" id="IPR020084">
    <property type="entry name" value="NUDIX_hydrolase_CS"/>
</dbReference>
<dbReference type="PROSITE" id="PS51462">
    <property type="entry name" value="NUDIX"/>
    <property type="match status" value="1"/>
</dbReference>
<comment type="caution">
    <text evidence="5">The sequence shown here is derived from an EMBL/GenBank/DDBJ whole genome shotgun (WGS) entry which is preliminary data.</text>
</comment>
<feature type="region of interest" description="Disordered" evidence="3">
    <location>
        <begin position="1"/>
        <end position="22"/>
    </location>
</feature>
<accession>A0ABU8L5X3</accession>
<gene>
    <name evidence="5" type="ORF">WDU99_00095</name>
</gene>
<dbReference type="Pfam" id="PF00293">
    <property type="entry name" value="NUDIX"/>
    <property type="match status" value="1"/>
</dbReference>
<name>A0ABU8L5X3_9MICO</name>
<evidence type="ECO:0000259" key="4">
    <source>
        <dbReference type="PROSITE" id="PS51462"/>
    </source>
</evidence>
<evidence type="ECO:0000256" key="3">
    <source>
        <dbReference type="SAM" id="MobiDB-lite"/>
    </source>
</evidence>
<keyword evidence="2 5" id="KW-0378">Hydrolase</keyword>
<feature type="region of interest" description="Disordered" evidence="3">
    <location>
        <begin position="243"/>
        <end position="275"/>
    </location>
</feature>
<sequence length="350" mass="36657">MSIVPPAPGEPRRPHGPRDSGDAWVVAETGEKYWGRYGAAGLLAVDPVRGVLLQHRVGWSHFGGTWGLPGGALHEGESALHGALREAQEEAGVPDGAVRPRFAWVLDLKIWSYTTVVVDVVEPFEPTISDPESLALEWVPLDEVGQRPLHPGFAAAWPTLRALLELRPTVVVDAANVVGSVPDGWWKDRAGAAARLRDRLSAWARDGVAASALGLGQGADRWYPAVTMVVEGAARAMVDAGEHADADAGPSADADAGADSSSEADSGAGRSADAGADAGLRTEIGIVRAEGSGDDAIVAEATRLVAEGRTVIVVTSDRGLRSRAEGSDARTESVGWLLRQLDGEESEGRV</sequence>
<dbReference type="Proteomes" id="UP001371224">
    <property type="component" value="Unassembled WGS sequence"/>
</dbReference>
<comment type="cofactor">
    <cofactor evidence="1">
        <name>Mg(2+)</name>
        <dbReference type="ChEBI" id="CHEBI:18420"/>
    </cofactor>
</comment>
<evidence type="ECO:0000313" key="6">
    <source>
        <dbReference type="Proteomes" id="UP001371224"/>
    </source>
</evidence>
<reference evidence="5 6" key="1">
    <citation type="submission" date="2024-02" db="EMBL/GenBank/DDBJ databases">
        <authorList>
            <person name="Saticioglu I.B."/>
        </authorList>
    </citation>
    <scope>NUCLEOTIDE SEQUENCE [LARGE SCALE GENOMIC DNA]</scope>
    <source>
        <strain evidence="5 6">Mu-80</strain>
    </source>
</reference>
<dbReference type="PANTHER" id="PTHR43046:SF2">
    <property type="entry name" value="8-OXO-DGTP DIPHOSPHATASE-RELATED"/>
    <property type="match status" value="1"/>
</dbReference>
<keyword evidence="6" id="KW-1185">Reference proteome</keyword>
<proteinExistence type="predicted"/>
<dbReference type="InterPro" id="IPR015797">
    <property type="entry name" value="NUDIX_hydrolase-like_dom_sf"/>
</dbReference>
<feature type="compositionally biased region" description="Low complexity" evidence="3">
    <location>
        <begin position="247"/>
        <end position="275"/>
    </location>
</feature>
<dbReference type="EC" id="3.6.-.-" evidence="5"/>
<organism evidence="5 6">
    <name type="scientific">Microbacterium bandirmense</name>
    <dbReference type="NCBI Taxonomy" id="3122050"/>
    <lineage>
        <taxon>Bacteria</taxon>
        <taxon>Bacillati</taxon>
        <taxon>Actinomycetota</taxon>
        <taxon>Actinomycetes</taxon>
        <taxon>Micrococcales</taxon>
        <taxon>Microbacteriaceae</taxon>
        <taxon>Microbacterium</taxon>
    </lineage>
</organism>
<evidence type="ECO:0000313" key="5">
    <source>
        <dbReference type="EMBL" id="MEJ1086713.1"/>
    </source>
</evidence>
<dbReference type="RefSeq" id="WP_337330397.1">
    <property type="nucleotide sequence ID" value="NZ_JBBDGM010000001.1"/>
</dbReference>
<protein>
    <submittedName>
        <fullName evidence="5">NUDIX hydrolase</fullName>
        <ecNumber evidence="5">3.6.-.-</ecNumber>
    </submittedName>
</protein>